<dbReference type="PANTHER" id="PTHR35537:SF1">
    <property type="entry name" value="DNA DAMAGE-INDUCED APOPTOSIS SUPPRESSOR PROTEIN"/>
    <property type="match status" value="1"/>
</dbReference>
<evidence type="ECO:0000313" key="2">
    <source>
        <dbReference type="EMBL" id="CAI2173464.1"/>
    </source>
</evidence>
<dbReference type="GO" id="GO:1902230">
    <property type="term" value="P:negative regulation of intrinsic apoptotic signaling pathway in response to DNA damage"/>
    <property type="evidence" value="ECO:0007669"/>
    <property type="project" value="InterPro"/>
</dbReference>
<evidence type="ECO:0000256" key="1">
    <source>
        <dbReference type="SAM" id="MobiDB-lite"/>
    </source>
</evidence>
<comment type="caution">
    <text evidence="2">The sequence shown here is derived from an EMBL/GenBank/DDBJ whole genome shotgun (WGS) entry which is preliminary data.</text>
</comment>
<dbReference type="OrthoDB" id="2437150at2759"/>
<proteinExistence type="predicted"/>
<protein>
    <submittedName>
        <fullName evidence="2">4776_t:CDS:1</fullName>
    </submittedName>
</protein>
<dbReference type="InterPro" id="IPR012340">
    <property type="entry name" value="NA-bd_OB-fold"/>
</dbReference>
<dbReference type="GO" id="GO:0005737">
    <property type="term" value="C:cytoplasm"/>
    <property type="evidence" value="ECO:0007669"/>
    <property type="project" value="TreeGrafter"/>
</dbReference>
<accession>A0A9W4SL61</accession>
<dbReference type="PANTHER" id="PTHR35537">
    <property type="entry name" value="DNA DAMAGE-INDUCIBLE APOPTOSIS SUPPRESSOR PROTEIN DDIAS"/>
    <property type="match status" value="1"/>
</dbReference>
<dbReference type="Proteomes" id="UP001153678">
    <property type="component" value="Unassembled WGS sequence"/>
</dbReference>
<dbReference type="EMBL" id="CAMKVN010001069">
    <property type="protein sequence ID" value="CAI2173464.1"/>
    <property type="molecule type" value="Genomic_DNA"/>
</dbReference>
<dbReference type="GO" id="GO:0005634">
    <property type="term" value="C:nucleus"/>
    <property type="evidence" value="ECO:0007669"/>
    <property type="project" value="TreeGrafter"/>
</dbReference>
<reference evidence="2" key="1">
    <citation type="submission" date="2022-08" db="EMBL/GenBank/DDBJ databases">
        <authorList>
            <person name="Kallberg Y."/>
            <person name="Tangrot J."/>
            <person name="Rosling A."/>
        </authorList>
    </citation>
    <scope>NUCLEOTIDE SEQUENCE</scope>
    <source>
        <strain evidence="2">Wild A</strain>
    </source>
</reference>
<organism evidence="2 3">
    <name type="scientific">Funneliformis geosporum</name>
    <dbReference type="NCBI Taxonomy" id="1117311"/>
    <lineage>
        <taxon>Eukaryota</taxon>
        <taxon>Fungi</taxon>
        <taxon>Fungi incertae sedis</taxon>
        <taxon>Mucoromycota</taxon>
        <taxon>Glomeromycotina</taxon>
        <taxon>Glomeromycetes</taxon>
        <taxon>Glomerales</taxon>
        <taxon>Glomeraceae</taxon>
        <taxon>Funneliformis</taxon>
    </lineage>
</organism>
<dbReference type="Gene3D" id="2.40.50.140">
    <property type="entry name" value="Nucleic acid-binding proteins"/>
    <property type="match status" value="1"/>
</dbReference>
<sequence>MASSKYISCPIINVIRQQEVIYPTCDYCGRKLKLPYEKRISKLLTEPSNVNNNNDENQGHQENKKNKLQVEDRYSLRCFRCHVIYKHTEISYRYRICIMVSINDYLYRVTIFGDSLDKIFGCTATEYEIFKTRLIFDMNAFEFNLNTFNALDYVISGELCLLELSNHYYKLLKDVNDKNIDVIANNIQIMKPNSYLNVVGYFRNYYNNYEEKWNKFFYMINKLDERLIERLEGELEEVLVDNIYQNRIQDDDTEIFIDSAEFEHLDIELLYCQGLHLEDSFTNLENSDILEWDPILADSNFYLEKE</sequence>
<dbReference type="SUPFAM" id="SSF50249">
    <property type="entry name" value="Nucleic acid-binding proteins"/>
    <property type="match status" value="1"/>
</dbReference>
<dbReference type="InterPro" id="IPR043522">
    <property type="entry name" value="DDIAS"/>
</dbReference>
<gene>
    <name evidence="2" type="ORF">FWILDA_LOCUS6098</name>
</gene>
<keyword evidence="3" id="KW-1185">Reference proteome</keyword>
<name>A0A9W4SL61_9GLOM</name>
<dbReference type="AlphaFoldDB" id="A0A9W4SL61"/>
<evidence type="ECO:0000313" key="3">
    <source>
        <dbReference type="Proteomes" id="UP001153678"/>
    </source>
</evidence>
<feature type="region of interest" description="Disordered" evidence="1">
    <location>
        <begin position="46"/>
        <end position="65"/>
    </location>
</feature>